<feature type="transmembrane region" description="Helical" evidence="7">
    <location>
        <begin position="158"/>
        <end position="176"/>
    </location>
</feature>
<evidence type="ECO:0000313" key="9">
    <source>
        <dbReference type="Proteomes" id="UP000494365"/>
    </source>
</evidence>
<feature type="transmembrane region" description="Helical" evidence="7">
    <location>
        <begin position="183"/>
        <end position="202"/>
    </location>
</feature>
<evidence type="ECO:0000256" key="1">
    <source>
        <dbReference type="ARBA" id="ARBA00004141"/>
    </source>
</evidence>
<keyword evidence="2" id="KW-0813">Transport</keyword>
<dbReference type="GO" id="GO:0005384">
    <property type="term" value="F:manganese ion transmembrane transporter activity"/>
    <property type="evidence" value="ECO:0007669"/>
    <property type="project" value="TreeGrafter"/>
</dbReference>
<feature type="transmembrane region" description="Helical" evidence="7">
    <location>
        <begin position="397"/>
        <end position="415"/>
    </location>
</feature>
<keyword evidence="5 7" id="KW-1133">Transmembrane helix</keyword>
<accession>A0A6S7AU03</accession>
<name>A0A6S7AU03_9BURK</name>
<evidence type="ECO:0000313" key="8">
    <source>
        <dbReference type="EMBL" id="CAB3777894.1"/>
    </source>
</evidence>
<feature type="transmembrane region" description="Helical" evidence="7">
    <location>
        <begin position="80"/>
        <end position="99"/>
    </location>
</feature>
<dbReference type="PANTHER" id="PTHR11706">
    <property type="entry name" value="SOLUTE CARRIER PROTEIN FAMILY 11 MEMBER"/>
    <property type="match status" value="1"/>
</dbReference>
<keyword evidence="4" id="KW-0769">Symport</keyword>
<dbReference type="PANTHER" id="PTHR11706:SF33">
    <property type="entry name" value="NATURAL RESISTANCE-ASSOCIATED MACROPHAGE PROTEIN 2"/>
    <property type="match status" value="1"/>
</dbReference>
<reference evidence="8 9" key="1">
    <citation type="submission" date="2020-04" db="EMBL/GenBank/DDBJ databases">
        <authorList>
            <person name="De Canck E."/>
        </authorList>
    </citation>
    <scope>NUCLEOTIDE SEQUENCE [LARGE SCALE GENOMIC DNA]</scope>
    <source>
        <strain evidence="8 9">LMG 28614</strain>
    </source>
</reference>
<dbReference type="Proteomes" id="UP000494365">
    <property type="component" value="Unassembled WGS sequence"/>
</dbReference>
<feature type="transmembrane region" description="Helical" evidence="7">
    <location>
        <begin position="222"/>
        <end position="241"/>
    </location>
</feature>
<keyword evidence="3 7" id="KW-0812">Transmembrane</keyword>
<evidence type="ECO:0000256" key="4">
    <source>
        <dbReference type="ARBA" id="ARBA00022847"/>
    </source>
</evidence>
<keyword evidence="9" id="KW-1185">Reference proteome</keyword>
<organism evidence="8 9">
    <name type="scientific">Paraburkholderia ultramafica</name>
    <dbReference type="NCBI Taxonomy" id="1544867"/>
    <lineage>
        <taxon>Bacteria</taxon>
        <taxon>Pseudomonadati</taxon>
        <taxon>Pseudomonadota</taxon>
        <taxon>Betaproteobacteria</taxon>
        <taxon>Burkholderiales</taxon>
        <taxon>Burkholderiaceae</taxon>
        <taxon>Paraburkholderia</taxon>
    </lineage>
</organism>
<comment type="subcellular location">
    <subcellularLocation>
        <location evidence="1">Membrane</location>
        <topology evidence="1">Multi-pass membrane protein</topology>
    </subcellularLocation>
</comment>
<feature type="transmembrane region" description="Helical" evidence="7">
    <location>
        <begin position="372"/>
        <end position="391"/>
    </location>
</feature>
<dbReference type="InterPro" id="IPR001046">
    <property type="entry name" value="NRAMP_fam"/>
</dbReference>
<dbReference type="GO" id="GO:0034755">
    <property type="term" value="P:iron ion transmembrane transport"/>
    <property type="evidence" value="ECO:0007669"/>
    <property type="project" value="TreeGrafter"/>
</dbReference>
<keyword evidence="6 7" id="KW-0472">Membrane</keyword>
<feature type="transmembrane region" description="Helical" evidence="7">
    <location>
        <begin position="277"/>
        <end position="304"/>
    </location>
</feature>
<evidence type="ECO:0000256" key="6">
    <source>
        <dbReference type="ARBA" id="ARBA00023136"/>
    </source>
</evidence>
<gene>
    <name evidence="8" type="primary">mntH_1</name>
    <name evidence="8" type="ORF">LMG28614_00488</name>
</gene>
<evidence type="ECO:0000256" key="3">
    <source>
        <dbReference type="ARBA" id="ARBA00022692"/>
    </source>
</evidence>
<feature type="transmembrane region" description="Helical" evidence="7">
    <location>
        <begin position="120"/>
        <end position="138"/>
    </location>
</feature>
<evidence type="ECO:0000256" key="7">
    <source>
        <dbReference type="SAM" id="Phobius"/>
    </source>
</evidence>
<dbReference type="AlphaFoldDB" id="A0A6S7AU03"/>
<dbReference type="GO" id="GO:0005886">
    <property type="term" value="C:plasma membrane"/>
    <property type="evidence" value="ECO:0007669"/>
    <property type="project" value="TreeGrafter"/>
</dbReference>
<protein>
    <submittedName>
        <fullName evidence="8">Divalent metal cation transporter MntH</fullName>
    </submittedName>
</protein>
<feature type="transmembrane region" description="Helical" evidence="7">
    <location>
        <begin position="436"/>
        <end position="458"/>
    </location>
</feature>
<dbReference type="EMBL" id="CADIKK010000002">
    <property type="protein sequence ID" value="CAB3777894.1"/>
    <property type="molecule type" value="Genomic_DNA"/>
</dbReference>
<evidence type="ECO:0000256" key="2">
    <source>
        <dbReference type="ARBA" id="ARBA00022448"/>
    </source>
</evidence>
<feature type="transmembrane region" description="Helical" evidence="7">
    <location>
        <begin position="324"/>
        <end position="351"/>
    </location>
</feature>
<dbReference type="GO" id="GO:0015086">
    <property type="term" value="F:cadmium ion transmembrane transporter activity"/>
    <property type="evidence" value="ECO:0007669"/>
    <property type="project" value="TreeGrafter"/>
</dbReference>
<evidence type="ECO:0000256" key="5">
    <source>
        <dbReference type="ARBA" id="ARBA00022989"/>
    </source>
</evidence>
<dbReference type="Pfam" id="PF01566">
    <property type="entry name" value="Nramp"/>
    <property type="match status" value="1"/>
</dbReference>
<proteinExistence type="predicted"/>
<dbReference type="GO" id="GO:0015293">
    <property type="term" value="F:symporter activity"/>
    <property type="evidence" value="ECO:0007669"/>
    <property type="project" value="UniProtKB-KW"/>
</dbReference>
<sequence>MRRETADALPGMRVVPVSSIAFATSETAMTTNIDPTAAPQSQTDPWLGKLGPGLVTGAADDDPSGIATYSQAGAAFGYNILWTVLLTYPLMVAIQMISARIGRASGHGLATNLRRHYPVSLLYGAVTLLLVANTINIAADLSAMGAAVNLLVGGPTRVYTIALAALSLVLQVFVPYKRYVRVLKWLTLALLAYVGVVFAVRIPWMTVAVRTVVPHITWSGSYATTIVAVLGTTISPYLFFWQASQEVEELQAADGEVALKKAPSQGRRQLERIGIDTWIGMGFSNLIAFFILLTAAATLHAHGVTDIQTSSQAAAALEPIAGKFAFLLFSVGIVGTGLLALPVLAGSAAYAMAGAFSWKSSLEHEPRLAKRFYAIIVLATLAGLALGFTSLDPIKALYWSAVINGVASVPIMVLMMKMASHPRVMGEFCIRGTLRIVGWMATIVMGIAVATMFVISAVT</sequence>